<gene>
    <name evidence="2" type="ORF">L195_g057676</name>
</gene>
<evidence type="ECO:0000256" key="1">
    <source>
        <dbReference type="SAM" id="MobiDB-lite"/>
    </source>
</evidence>
<dbReference type="AlphaFoldDB" id="A0A2K3KWQ0"/>
<protein>
    <submittedName>
        <fullName evidence="2">Uncharacterized protein</fullName>
    </submittedName>
</protein>
<organism evidence="2 3">
    <name type="scientific">Trifolium pratense</name>
    <name type="common">Red clover</name>
    <dbReference type="NCBI Taxonomy" id="57577"/>
    <lineage>
        <taxon>Eukaryota</taxon>
        <taxon>Viridiplantae</taxon>
        <taxon>Streptophyta</taxon>
        <taxon>Embryophyta</taxon>
        <taxon>Tracheophyta</taxon>
        <taxon>Spermatophyta</taxon>
        <taxon>Magnoliopsida</taxon>
        <taxon>eudicotyledons</taxon>
        <taxon>Gunneridae</taxon>
        <taxon>Pentapetalae</taxon>
        <taxon>rosids</taxon>
        <taxon>fabids</taxon>
        <taxon>Fabales</taxon>
        <taxon>Fabaceae</taxon>
        <taxon>Papilionoideae</taxon>
        <taxon>50 kb inversion clade</taxon>
        <taxon>NPAAA clade</taxon>
        <taxon>Hologalegina</taxon>
        <taxon>IRL clade</taxon>
        <taxon>Trifolieae</taxon>
        <taxon>Trifolium</taxon>
    </lineage>
</organism>
<dbReference type="Proteomes" id="UP000236291">
    <property type="component" value="Unassembled WGS sequence"/>
</dbReference>
<evidence type="ECO:0000313" key="3">
    <source>
        <dbReference type="Proteomes" id="UP000236291"/>
    </source>
</evidence>
<accession>A0A2K3KWQ0</accession>
<sequence length="21" mass="2377">MATEHRAEMVVKRGKAAHPEQ</sequence>
<reference evidence="2 3" key="2">
    <citation type="journal article" date="2017" name="Front. Plant Sci.">
        <title>Gene Classification and Mining of Molecular Markers Useful in Red Clover (Trifolium pratense) Breeding.</title>
        <authorList>
            <person name="Istvanek J."/>
            <person name="Dluhosova J."/>
            <person name="Dluhos P."/>
            <person name="Patkova L."/>
            <person name="Nedelnik J."/>
            <person name="Repkova J."/>
        </authorList>
    </citation>
    <scope>NUCLEOTIDE SEQUENCE [LARGE SCALE GENOMIC DNA]</scope>
    <source>
        <strain evidence="3">cv. Tatra</strain>
        <tissue evidence="2">Young leaves</tissue>
    </source>
</reference>
<feature type="region of interest" description="Disordered" evidence="1">
    <location>
        <begin position="1"/>
        <end position="21"/>
    </location>
</feature>
<feature type="non-terminal residue" evidence="2">
    <location>
        <position position="21"/>
    </location>
</feature>
<evidence type="ECO:0000313" key="2">
    <source>
        <dbReference type="EMBL" id="PNX70720.1"/>
    </source>
</evidence>
<dbReference type="EMBL" id="ASHM01115583">
    <property type="protein sequence ID" value="PNX70720.1"/>
    <property type="molecule type" value="Genomic_DNA"/>
</dbReference>
<proteinExistence type="predicted"/>
<reference evidence="2 3" key="1">
    <citation type="journal article" date="2014" name="Am. J. Bot.">
        <title>Genome assembly and annotation for red clover (Trifolium pratense; Fabaceae).</title>
        <authorList>
            <person name="Istvanek J."/>
            <person name="Jaros M."/>
            <person name="Krenek A."/>
            <person name="Repkova J."/>
        </authorList>
    </citation>
    <scope>NUCLEOTIDE SEQUENCE [LARGE SCALE GENOMIC DNA]</scope>
    <source>
        <strain evidence="3">cv. Tatra</strain>
        <tissue evidence="2">Young leaves</tissue>
    </source>
</reference>
<name>A0A2K3KWQ0_TRIPR</name>
<comment type="caution">
    <text evidence="2">The sequence shown here is derived from an EMBL/GenBank/DDBJ whole genome shotgun (WGS) entry which is preliminary data.</text>
</comment>